<dbReference type="Proteomes" id="UP000294527">
    <property type="component" value="Unassembled WGS sequence"/>
</dbReference>
<keyword evidence="1" id="KW-1133">Transmembrane helix</keyword>
<comment type="caution">
    <text evidence="4">The sequence shown here is derived from an EMBL/GenBank/DDBJ whole genome shotgun (WGS) entry which is preliminary data.</text>
</comment>
<reference evidence="6 7" key="1">
    <citation type="journal article" date="2019" name="Nat. Microbiol.">
        <title>Genomic variation and strain-specific functional adaptation in the human gut microbiome during early life.</title>
        <authorList>
            <person name="Vatanen T."/>
            <person name="Plichta D.R."/>
            <person name="Somani J."/>
            <person name="Munch P.C."/>
            <person name="Arthur T.D."/>
            <person name="Hall A.B."/>
            <person name="Rudolf S."/>
            <person name="Oakeley E.J."/>
            <person name="Ke X."/>
            <person name="Young R.A."/>
            <person name="Haiser H.J."/>
            <person name="Kolde R."/>
            <person name="Yassour M."/>
            <person name="Luopajarvi K."/>
            <person name="Siljander H."/>
            <person name="Virtanen S.M."/>
            <person name="Ilonen J."/>
            <person name="Uibo R."/>
            <person name="Tillmann V."/>
            <person name="Mokurov S."/>
            <person name="Dorshakova N."/>
            <person name="Porter J.A."/>
            <person name="McHardy A.C."/>
            <person name="Lahdesmaki H."/>
            <person name="Vlamakis H."/>
            <person name="Huttenhower C."/>
            <person name="Knip M."/>
            <person name="Xavier R.J."/>
        </authorList>
    </citation>
    <scope>NUCLEOTIDE SEQUENCE [LARGE SCALE GENOMIC DNA]</scope>
    <source>
        <strain evidence="4 6">RJX1047</strain>
        <strain evidence="5 7">RJX1052</strain>
    </source>
</reference>
<dbReference type="GO" id="GO:0016989">
    <property type="term" value="F:sigma factor antagonist activity"/>
    <property type="evidence" value="ECO:0007669"/>
    <property type="project" value="TreeGrafter"/>
</dbReference>
<dbReference type="AlphaFoldDB" id="A0A0K2HG05"/>
<accession>A0A0K2HG05</accession>
<evidence type="ECO:0000313" key="6">
    <source>
        <dbReference type="Proteomes" id="UP000294527"/>
    </source>
</evidence>
<feature type="domain" description="Protein FecR C-terminal" evidence="3">
    <location>
        <begin position="261"/>
        <end position="324"/>
    </location>
</feature>
<evidence type="ECO:0000313" key="4">
    <source>
        <dbReference type="EMBL" id="TDA71444.1"/>
    </source>
</evidence>
<dbReference type="EMBL" id="SLTU01000003">
    <property type="protein sequence ID" value="TDA71444.1"/>
    <property type="molecule type" value="Genomic_DNA"/>
</dbReference>
<dbReference type="EMBL" id="SLTX01000002">
    <property type="protein sequence ID" value="TDB03983.1"/>
    <property type="molecule type" value="Genomic_DNA"/>
</dbReference>
<dbReference type="InterPro" id="IPR032508">
    <property type="entry name" value="FecR_C"/>
</dbReference>
<dbReference type="PANTHER" id="PTHR30273:SF2">
    <property type="entry name" value="PROTEIN FECR"/>
    <property type="match status" value="1"/>
</dbReference>
<dbReference type="InterPro" id="IPR006860">
    <property type="entry name" value="FecR"/>
</dbReference>
<dbReference type="KEGG" id="bdh:GV66_03455"/>
<proteinExistence type="predicted"/>
<dbReference type="Pfam" id="PF04773">
    <property type="entry name" value="FecR"/>
    <property type="match status" value="1"/>
</dbReference>
<dbReference type="Proteomes" id="UP000294834">
    <property type="component" value="Unassembled WGS sequence"/>
</dbReference>
<dbReference type="PANTHER" id="PTHR30273">
    <property type="entry name" value="PERIPLASMIC SIGNAL SENSOR AND SIGMA FACTOR ACTIVATOR FECR-RELATED"/>
    <property type="match status" value="1"/>
</dbReference>
<evidence type="ECO:0000259" key="3">
    <source>
        <dbReference type="Pfam" id="PF16344"/>
    </source>
</evidence>
<dbReference type="Gene3D" id="3.55.50.30">
    <property type="match status" value="1"/>
</dbReference>
<organism evidence="4 6">
    <name type="scientific">Phocaeicola dorei</name>
    <dbReference type="NCBI Taxonomy" id="357276"/>
    <lineage>
        <taxon>Bacteria</taxon>
        <taxon>Pseudomonadati</taxon>
        <taxon>Bacteroidota</taxon>
        <taxon>Bacteroidia</taxon>
        <taxon>Bacteroidales</taxon>
        <taxon>Bacteroidaceae</taxon>
        <taxon>Phocaeicola</taxon>
    </lineage>
</organism>
<dbReference type="RefSeq" id="WP_022185089.1">
    <property type="nucleotide sequence ID" value="NZ_CAXSLT010000002.1"/>
</dbReference>
<dbReference type="PIRSF" id="PIRSF018266">
    <property type="entry name" value="FecR"/>
    <property type="match status" value="1"/>
</dbReference>
<evidence type="ECO:0000313" key="7">
    <source>
        <dbReference type="Proteomes" id="UP000294834"/>
    </source>
</evidence>
<evidence type="ECO:0000256" key="1">
    <source>
        <dbReference type="SAM" id="Phobius"/>
    </source>
</evidence>
<keyword evidence="1" id="KW-0812">Transmembrane</keyword>
<dbReference type="Pfam" id="PF16344">
    <property type="entry name" value="FecR_C"/>
    <property type="match status" value="1"/>
</dbReference>
<evidence type="ECO:0000259" key="2">
    <source>
        <dbReference type="Pfam" id="PF04773"/>
    </source>
</evidence>
<protein>
    <submittedName>
        <fullName evidence="4">DUF4974 domain-containing protein</fullName>
    </submittedName>
</protein>
<feature type="transmembrane region" description="Helical" evidence="1">
    <location>
        <begin position="87"/>
        <end position="108"/>
    </location>
</feature>
<sequence>MKIDESVIDKVLDNKASPEEARKVVGWFATEEGNKYLSERFDWEIGMLSEEMPESVDPHSIPEVKMKARFMNEIKCERGQRPVGRRWMWVAAVLLPFVFLSVSLFFLANRTGIFSEPEYADINVPYGEQIRVILQDGSIVHLNSDSRLRYPKQFGLFNRTVELWGEGYFNVAKDENRPFKVDLQGVEVRVTGTKFNVKAYSAEPNIWITLDEGGILFRDHNAKEYRLVPGESAEYNRQSGKCLISRPDNMEQISAWRVNSLNFYLTPLGEIIKVMERHYDVHFIVKDSAVLKNRFTLSTGKVNASDVLYDLEAVSNIVFTEIEEGVFEVTSK</sequence>
<evidence type="ECO:0000313" key="5">
    <source>
        <dbReference type="EMBL" id="TDB03983.1"/>
    </source>
</evidence>
<name>A0A0K2HG05_9BACT</name>
<feature type="domain" description="FecR protein" evidence="2">
    <location>
        <begin position="121"/>
        <end position="204"/>
    </location>
</feature>
<gene>
    <name evidence="4" type="ORF">E1I98_21365</name>
    <name evidence="5" type="ORF">E1J06_22835</name>
</gene>
<dbReference type="InterPro" id="IPR012373">
    <property type="entry name" value="Ferrdict_sens_TM"/>
</dbReference>
<keyword evidence="1" id="KW-0472">Membrane</keyword>
<dbReference type="Gene3D" id="2.60.120.1440">
    <property type="match status" value="1"/>
</dbReference>